<sequence length="93" mass="10155">MLHVGPGNLRPERDMAITRQRYRLPRTTRYQFTEVARGGGKGKGGGNRGSMVVGCGQRGEEGELGEPGRPEGCWSLLGERVEAGWEAGRDEAR</sequence>
<protein>
    <submittedName>
        <fullName evidence="1">Uncharacterized protein</fullName>
    </submittedName>
</protein>
<organism evidence="1 2">
    <name type="scientific">Portunus trituberculatus</name>
    <name type="common">Swimming crab</name>
    <name type="synonym">Neptunus trituberculatus</name>
    <dbReference type="NCBI Taxonomy" id="210409"/>
    <lineage>
        <taxon>Eukaryota</taxon>
        <taxon>Metazoa</taxon>
        <taxon>Ecdysozoa</taxon>
        <taxon>Arthropoda</taxon>
        <taxon>Crustacea</taxon>
        <taxon>Multicrustacea</taxon>
        <taxon>Malacostraca</taxon>
        <taxon>Eumalacostraca</taxon>
        <taxon>Eucarida</taxon>
        <taxon>Decapoda</taxon>
        <taxon>Pleocyemata</taxon>
        <taxon>Brachyura</taxon>
        <taxon>Eubrachyura</taxon>
        <taxon>Portunoidea</taxon>
        <taxon>Portunidae</taxon>
        <taxon>Portuninae</taxon>
        <taxon>Portunus</taxon>
    </lineage>
</organism>
<gene>
    <name evidence="1" type="ORF">E2C01_081921</name>
</gene>
<dbReference type="EMBL" id="VSRR010073429">
    <property type="protein sequence ID" value="MPC87070.1"/>
    <property type="molecule type" value="Genomic_DNA"/>
</dbReference>
<dbReference type="Proteomes" id="UP000324222">
    <property type="component" value="Unassembled WGS sequence"/>
</dbReference>
<comment type="caution">
    <text evidence="1">The sequence shown here is derived from an EMBL/GenBank/DDBJ whole genome shotgun (WGS) entry which is preliminary data.</text>
</comment>
<evidence type="ECO:0000313" key="1">
    <source>
        <dbReference type="EMBL" id="MPC87070.1"/>
    </source>
</evidence>
<accession>A0A5B7IR19</accession>
<name>A0A5B7IR19_PORTR</name>
<keyword evidence="2" id="KW-1185">Reference proteome</keyword>
<reference evidence="1 2" key="1">
    <citation type="submission" date="2019-05" db="EMBL/GenBank/DDBJ databases">
        <title>Another draft genome of Portunus trituberculatus and its Hox gene families provides insights of decapod evolution.</title>
        <authorList>
            <person name="Jeong J.-H."/>
            <person name="Song I."/>
            <person name="Kim S."/>
            <person name="Choi T."/>
            <person name="Kim D."/>
            <person name="Ryu S."/>
            <person name="Kim W."/>
        </authorList>
    </citation>
    <scope>NUCLEOTIDE SEQUENCE [LARGE SCALE GENOMIC DNA]</scope>
    <source>
        <tissue evidence="1">Muscle</tissue>
    </source>
</reference>
<evidence type="ECO:0000313" key="2">
    <source>
        <dbReference type="Proteomes" id="UP000324222"/>
    </source>
</evidence>
<dbReference type="AlphaFoldDB" id="A0A5B7IR19"/>
<proteinExistence type="predicted"/>